<evidence type="ECO:0000313" key="1">
    <source>
        <dbReference type="EMBL" id="MEJ8655100.1"/>
    </source>
</evidence>
<sequence>MSRAARQPDAPDRVLQPLTPDEEAVVRSLPHLIHALPRAIDADMVREQRLSLIEYMALVHLSEAPDRQLRMGDLADACEMSLSGMTRLVSRLESQGLIQRARSDQDARGWNAILTDAGLVRLEEAWPDHLAAVRRHFLDHLAGLDLKKLAVALNSVGT</sequence>
<keyword evidence="2" id="KW-1185">Reference proteome</keyword>
<proteinExistence type="predicted"/>
<comment type="caution">
    <text evidence="1">The sequence shown here is derived from an EMBL/GenBank/DDBJ whole genome shotgun (WGS) entry which is preliminary data.</text>
</comment>
<name>A0ACC6Q9W7_9ACTN</name>
<reference evidence="1" key="1">
    <citation type="submission" date="2024-03" db="EMBL/GenBank/DDBJ databases">
        <title>Novel Streptomyces species of biotechnological and ecological value are a feature of Machair soil.</title>
        <authorList>
            <person name="Prole J.R."/>
            <person name="Goodfellow M."/>
            <person name="Allenby N."/>
            <person name="Ward A.C."/>
        </authorList>
    </citation>
    <scope>NUCLEOTIDE SEQUENCE</scope>
    <source>
        <strain evidence="1">MS1.AVA.4</strain>
    </source>
</reference>
<dbReference type="EMBL" id="JBBKAI010000002">
    <property type="protein sequence ID" value="MEJ8655100.1"/>
    <property type="molecule type" value="Genomic_DNA"/>
</dbReference>
<evidence type="ECO:0000313" key="2">
    <source>
        <dbReference type="Proteomes" id="UP001375539"/>
    </source>
</evidence>
<dbReference type="Proteomes" id="UP001375539">
    <property type="component" value="Unassembled WGS sequence"/>
</dbReference>
<organism evidence="1 2">
    <name type="scientific">Streptomyces pratisoli</name>
    <dbReference type="NCBI Taxonomy" id="3139917"/>
    <lineage>
        <taxon>Bacteria</taxon>
        <taxon>Bacillati</taxon>
        <taxon>Actinomycetota</taxon>
        <taxon>Actinomycetes</taxon>
        <taxon>Kitasatosporales</taxon>
        <taxon>Streptomycetaceae</taxon>
        <taxon>Streptomyces</taxon>
    </lineage>
</organism>
<protein>
    <submittedName>
        <fullName evidence="1">MarR family winged helix-turn-helix transcriptional regulator</fullName>
    </submittedName>
</protein>
<gene>
    <name evidence="1" type="ORF">WKI58_00930</name>
</gene>
<accession>A0ACC6Q9W7</accession>